<dbReference type="Proteomes" id="UP000250245">
    <property type="component" value="Unassembled WGS sequence"/>
</dbReference>
<dbReference type="AlphaFoldDB" id="A0A2X2YLI0"/>
<dbReference type="GeneID" id="55565862"/>
<evidence type="ECO:0000259" key="1">
    <source>
        <dbReference type="Pfam" id="PF13472"/>
    </source>
</evidence>
<organism evidence="2 3">
    <name type="scientific">Mobiluncus curtisii</name>
    <dbReference type="NCBI Taxonomy" id="2051"/>
    <lineage>
        <taxon>Bacteria</taxon>
        <taxon>Bacillati</taxon>
        <taxon>Actinomycetota</taxon>
        <taxon>Actinomycetes</taxon>
        <taxon>Actinomycetales</taxon>
        <taxon>Actinomycetaceae</taxon>
        <taxon>Mobiluncus</taxon>
    </lineage>
</organism>
<reference evidence="2 3" key="1">
    <citation type="submission" date="2018-06" db="EMBL/GenBank/DDBJ databases">
        <authorList>
            <consortium name="Pathogen Informatics"/>
            <person name="Doyle S."/>
        </authorList>
    </citation>
    <scope>NUCLEOTIDE SEQUENCE [LARGE SCALE GENOMIC DNA]</scope>
    <source>
        <strain evidence="2 3">NCTC11820</strain>
    </source>
</reference>
<evidence type="ECO:0000313" key="2">
    <source>
        <dbReference type="EMBL" id="SQB64487.1"/>
    </source>
</evidence>
<feature type="domain" description="SGNH hydrolase-type esterase" evidence="1">
    <location>
        <begin position="133"/>
        <end position="301"/>
    </location>
</feature>
<name>A0A2X2YLI0_9ACTO</name>
<keyword evidence="2" id="KW-0378">Hydrolase</keyword>
<dbReference type="InterPro" id="IPR013830">
    <property type="entry name" value="SGNH_hydro"/>
</dbReference>
<dbReference type="Pfam" id="PF13472">
    <property type="entry name" value="Lipase_GDSL_2"/>
    <property type="match status" value="1"/>
</dbReference>
<gene>
    <name evidence="2" type="ORF">NCTC11820_00831</name>
</gene>
<evidence type="ECO:0000313" key="3">
    <source>
        <dbReference type="Proteomes" id="UP000250245"/>
    </source>
</evidence>
<dbReference type="Gene3D" id="3.40.50.1110">
    <property type="entry name" value="SGNH hydrolase"/>
    <property type="match status" value="1"/>
</dbReference>
<sequence length="363" mass="40149">MVAKKISVETVLELFRELPASAKVSALTALGTSSSLVWAGTAAAGMWKVHQEVSSHRWFWEDHVISGLAKLNELGMLTNPEIYAPSFALLSNGAQHYLHRSDWYSNKLIFPQTGQKLHRPSKIKNAPPLVYVALGDSAAQGVGCEDVHDSYVALFASYLRRATQRRVIVLNYSISGAVASTVVNAQIPQMLATGLTPDIITLDIGGNDVFSAEGQNPKNFQRQMEIIVESLPAPALISEVPPAKPLPADKRAIEMNDILTRVVSESDHILVPIRHLGDVPLWRTLMIRAEDGFHPNTDTYRQIAAEFVRMVEPLLQKRGWWQDSTADKIPPLPDETEDNRANLWSGLLKLKSADKVDIPPNEK</sequence>
<protein>
    <submittedName>
        <fullName evidence="2">GDSL-like Lipase/Acylhydrolase</fullName>
    </submittedName>
</protein>
<dbReference type="RefSeq" id="WP_013189585.1">
    <property type="nucleotide sequence ID" value="NZ_CP068112.1"/>
</dbReference>
<proteinExistence type="predicted"/>
<dbReference type="SUPFAM" id="SSF52266">
    <property type="entry name" value="SGNH hydrolase"/>
    <property type="match status" value="1"/>
</dbReference>
<accession>A0A2X2YLI0</accession>
<dbReference type="InterPro" id="IPR036514">
    <property type="entry name" value="SGNH_hydro_sf"/>
</dbReference>
<dbReference type="GO" id="GO:0016787">
    <property type="term" value="F:hydrolase activity"/>
    <property type="evidence" value="ECO:0007669"/>
    <property type="project" value="UniProtKB-KW"/>
</dbReference>
<dbReference type="EMBL" id="UASJ01000001">
    <property type="protein sequence ID" value="SQB64487.1"/>
    <property type="molecule type" value="Genomic_DNA"/>
</dbReference>